<evidence type="ECO:0000256" key="2">
    <source>
        <dbReference type="SAM" id="Phobius"/>
    </source>
</evidence>
<reference evidence="3" key="1">
    <citation type="submission" date="2024-07" db="EMBL/GenBank/DDBJ databases">
        <authorList>
            <person name="Yu S.T."/>
        </authorList>
    </citation>
    <scope>NUCLEOTIDE SEQUENCE</scope>
    <source>
        <strain evidence="3">R28</strain>
    </source>
</reference>
<keyword evidence="2" id="KW-1133">Transmembrane helix</keyword>
<keyword evidence="2" id="KW-0472">Membrane</keyword>
<feature type="transmembrane region" description="Helical" evidence="2">
    <location>
        <begin position="145"/>
        <end position="162"/>
    </location>
</feature>
<dbReference type="RefSeq" id="WP_369174333.1">
    <property type="nucleotide sequence ID" value="NZ_CP163439.1"/>
</dbReference>
<proteinExistence type="predicted"/>
<feature type="region of interest" description="Disordered" evidence="1">
    <location>
        <begin position="261"/>
        <end position="282"/>
    </location>
</feature>
<feature type="transmembrane region" description="Helical" evidence="2">
    <location>
        <begin position="169"/>
        <end position="189"/>
    </location>
</feature>
<accession>A0AB39Q8M4</accession>
<dbReference type="AlphaFoldDB" id="A0AB39Q8M4"/>
<feature type="transmembrane region" description="Helical" evidence="2">
    <location>
        <begin position="89"/>
        <end position="108"/>
    </location>
</feature>
<feature type="transmembrane region" description="Helical" evidence="2">
    <location>
        <begin position="209"/>
        <end position="229"/>
    </location>
</feature>
<evidence type="ECO:0000256" key="1">
    <source>
        <dbReference type="SAM" id="MobiDB-lite"/>
    </source>
</evidence>
<keyword evidence="2" id="KW-0812">Transmembrane</keyword>
<protein>
    <recommendedName>
        <fullName evidence="4">Lycopene cyclase domain-containing protein</fullName>
    </recommendedName>
</protein>
<feature type="transmembrane region" description="Helical" evidence="2">
    <location>
        <begin position="9"/>
        <end position="27"/>
    </location>
</feature>
<organism evidence="3">
    <name type="scientific">Streptomyces sp. R28</name>
    <dbReference type="NCBI Taxonomy" id="3238628"/>
    <lineage>
        <taxon>Bacteria</taxon>
        <taxon>Bacillati</taxon>
        <taxon>Actinomycetota</taxon>
        <taxon>Actinomycetes</taxon>
        <taxon>Kitasatosporales</taxon>
        <taxon>Streptomycetaceae</taxon>
        <taxon>Streptomyces</taxon>
    </lineage>
</organism>
<evidence type="ECO:0000313" key="3">
    <source>
        <dbReference type="EMBL" id="XDQ39612.1"/>
    </source>
</evidence>
<sequence>MTSRARTDLFWATGFLLGSTATLLLVDPLVGPVGQWVLGLALSPGPVAWLWLREDASVRAQTLVALLGTCTVELMATHGLGWWEYRLGNFPGFVPGGHVTVFLSSLVIARSLAPRLPHRLMIGATFTVAGLWAAWGLFLSPRLDVFGAFWFVVMVAASRHAVIGPRIPYVFIVTSFLELTGVHFGVWAYQPHDVTGLLAIGNPPSGISGAYAFIDYLALLLAPLILHAWNHRPSLHRRVTWPRQRSAASAPEHVPTMVQDSTAPHAHTATPEAPADANHPCR</sequence>
<gene>
    <name evidence="3" type="ORF">AB5J49_43120</name>
</gene>
<feature type="transmembrane region" description="Helical" evidence="2">
    <location>
        <begin position="120"/>
        <end position="139"/>
    </location>
</feature>
<name>A0AB39Q8M4_9ACTN</name>
<dbReference type="EMBL" id="CP163439">
    <property type="protein sequence ID" value="XDQ39612.1"/>
    <property type="molecule type" value="Genomic_DNA"/>
</dbReference>
<evidence type="ECO:0008006" key="4">
    <source>
        <dbReference type="Google" id="ProtNLM"/>
    </source>
</evidence>
<feature type="compositionally biased region" description="Low complexity" evidence="1">
    <location>
        <begin position="262"/>
        <end position="282"/>
    </location>
</feature>